<dbReference type="Proteomes" id="UP001652625">
    <property type="component" value="Chromosome 05"/>
</dbReference>
<sequence>MTYLRNLVQGQALSAITALSLSNDSYIIALDILKDRFSNKQILISSHMKKLLSLERVVNINNVNSLRRILDVIEIQVCSLENLGISSSMYGPLLIPVLLEKIPDDFNFITSRKLSENETWEIKNVLDVLKYELRAREQSNNSSEPSTLPFTASTFHSMGASNIMYKVELPFKLDHTVLGDNYNLSKSRFLALEKKFMKDSNLFTPYNGIIKNQLTKGIIERVFNFDSNIGDVHYLPHQTIICDDKQTSRVRVVFDASSSVSGPSLNNCLFSGPSLVTFIFGVLLRFRSKRIAFIVDIE</sequence>
<dbReference type="Pfam" id="PF03564">
    <property type="entry name" value="DUF1759"/>
    <property type="match status" value="1"/>
</dbReference>
<dbReference type="PANTHER" id="PTHR47331:SF1">
    <property type="entry name" value="GAG-LIKE PROTEIN"/>
    <property type="match status" value="1"/>
</dbReference>
<dbReference type="PANTHER" id="PTHR47331">
    <property type="entry name" value="PHD-TYPE DOMAIN-CONTAINING PROTEIN"/>
    <property type="match status" value="1"/>
</dbReference>
<gene>
    <name evidence="2" type="primary">LOC136080371</name>
</gene>
<dbReference type="RefSeq" id="XP_065653058.1">
    <property type="nucleotide sequence ID" value="XM_065796986.1"/>
</dbReference>
<evidence type="ECO:0000313" key="2">
    <source>
        <dbReference type="RefSeq" id="XP_065653058.1"/>
    </source>
</evidence>
<reference evidence="2" key="1">
    <citation type="submission" date="2025-08" db="UniProtKB">
        <authorList>
            <consortium name="RefSeq"/>
        </authorList>
    </citation>
    <scope>IDENTIFICATION</scope>
</reference>
<dbReference type="InterPro" id="IPR005312">
    <property type="entry name" value="DUF1759"/>
</dbReference>
<name>A0ABM4BV33_HYDVU</name>
<protein>
    <submittedName>
        <fullName evidence="2">Uncharacterized protein LOC136080371</fullName>
    </submittedName>
</protein>
<organism evidence="1 2">
    <name type="scientific">Hydra vulgaris</name>
    <name type="common">Hydra</name>
    <name type="synonym">Hydra attenuata</name>
    <dbReference type="NCBI Taxonomy" id="6087"/>
    <lineage>
        <taxon>Eukaryota</taxon>
        <taxon>Metazoa</taxon>
        <taxon>Cnidaria</taxon>
        <taxon>Hydrozoa</taxon>
        <taxon>Hydroidolina</taxon>
        <taxon>Anthoathecata</taxon>
        <taxon>Aplanulata</taxon>
        <taxon>Hydridae</taxon>
        <taxon>Hydra</taxon>
    </lineage>
</organism>
<proteinExistence type="predicted"/>
<keyword evidence="1" id="KW-1185">Reference proteome</keyword>
<evidence type="ECO:0000313" key="1">
    <source>
        <dbReference type="Proteomes" id="UP001652625"/>
    </source>
</evidence>
<dbReference type="GeneID" id="136080371"/>
<accession>A0ABM4BV33</accession>